<dbReference type="Proteomes" id="UP001324287">
    <property type="component" value="Chromosome"/>
</dbReference>
<evidence type="ECO:0000313" key="3">
    <source>
        <dbReference type="Proteomes" id="UP001324287"/>
    </source>
</evidence>
<keyword evidence="3" id="KW-1185">Reference proteome</keyword>
<keyword evidence="1" id="KW-0472">Membrane</keyword>
<reference evidence="2 3" key="1">
    <citation type="submission" date="2023-12" db="EMBL/GenBank/DDBJ databases">
        <title>Blastococcus brunescens sp. nov., an actonobacterium isolated from sandstone collected in sahara desert.</title>
        <authorList>
            <person name="Gtari M."/>
            <person name="Ghodhbane F."/>
        </authorList>
    </citation>
    <scope>NUCLEOTIDE SEQUENCE [LARGE SCALE GENOMIC DNA]</scope>
    <source>
        <strain evidence="2 3">BMG 8361</strain>
    </source>
</reference>
<sequence>MRRALPALLAALGGVLAGAGVVVFWLTNTRERVTYDGSYAPLEPGSAYESRLTLTLDDRWTVLWTAGHLTGALLVVAGLLVLVATGGWWLGRRGDRKGFARDM</sequence>
<evidence type="ECO:0000313" key="2">
    <source>
        <dbReference type="EMBL" id="WRL66223.1"/>
    </source>
</evidence>
<feature type="transmembrane region" description="Helical" evidence="1">
    <location>
        <begin position="69"/>
        <end position="91"/>
    </location>
</feature>
<name>A0ABZ1B5Y5_9ACTN</name>
<dbReference type="EMBL" id="CP141261">
    <property type="protein sequence ID" value="WRL66223.1"/>
    <property type="molecule type" value="Genomic_DNA"/>
</dbReference>
<gene>
    <name evidence="2" type="ORF">U6N30_12535</name>
</gene>
<keyword evidence="1" id="KW-1133">Transmembrane helix</keyword>
<dbReference type="RefSeq" id="WP_324277540.1">
    <property type="nucleotide sequence ID" value="NZ_CP141261.1"/>
</dbReference>
<protein>
    <submittedName>
        <fullName evidence="2">Uncharacterized protein</fullName>
    </submittedName>
</protein>
<evidence type="ECO:0000256" key="1">
    <source>
        <dbReference type="SAM" id="Phobius"/>
    </source>
</evidence>
<organism evidence="2 3">
    <name type="scientific">Blastococcus brunescens</name>
    <dbReference type="NCBI Taxonomy" id="1564165"/>
    <lineage>
        <taxon>Bacteria</taxon>
        <taxon>Bacillati</taxon>
        <taxon>Actinomycetota</taxon>
        <taxon>Actinomycetes</taxon>
        <taxon>Geodermatophilales</taxon>
        <taxon>Geodermatophilaceae</taxon>
        <taxon>Blastococcus</taxon>
    </lineage>
</organism>
<keyword evidence="1" id="KW-0812">Transmembrane</keyword>
<accession>A0ABZ1B5Y5</accession>
<proteinExistence type="predicted"/>